<dbReference type="GO" id="GO:1903475">
    <property type="term" value="P:mitotic actomyosin contractile ring assembly"/>
    <property type="evidence" value="ECO:0007669"/>
    <property type="project" value="UniProtKB-ARBA"/>
</dbReference>
<evidence type="ECO:0000256" key="4">
    <source>
        <dbReference type="ARBA" id="ARBA00022553"/>
    </source>
</evidence>
<feature type="compositionally biased region" description="Acidic residues" evidence="8">
    <location>
        <begin position="884"/>
        <end position="893"/>
    </location>
</feature>
<dbReference type="InterPro" id="IPR036028">
    <property type="entry name" value="SH3-like_dom_sf"/>
</dbReference>
<dbReference type="PROSITE" id="PS50002">
    <property type="entry name" value="SH3"/>
    <property type="match status" value="1"/>
</dbReference>
<dbReference type="Gene3D" id="1.20.1270.60">
    <property type="entry name" value="Arfaptin homology (AH) domain/BAR domain"/>
    <property type="match status" value="1"/>
</dbReference>
<accession>A0A2W1FBU3</accession>
<dbReference type="GO" id="GO:0009898">
    <property type="term" value="C:cytoplasmic side of plasma membrane"/>
    <property type="evidence" value="ECO:0007669"/>
    <property type="project" value="TreeGrafter"/>
</dbReference>
<feature type="compositionally biased region" description="Basic and acidic residues" evidence="8">
    <location>
        <begin position="548"/>
        <end position="577"/>
    </location>
</feature>
<dbReference type="GO" id="GO:0005543">
    <property type="term" value="F:phospholipid binding"/>
    <property type="evidence" value="ECO:0007669"/>
    <property type="project" value="TreeGrafter"/>
</dbReference>
<keyword evidence="5" id="KW-0206">Cytoskeleton</keyword>
<feature type="compositionally biased region" description="Basic and acidic residues" evidence="8">
    <location>
        <begin position="1427"/>
        <end position="1437"/>
    </location>
</feature>
<evidence type="ECO:0000256" key="5">
    <source>
        <dbReference type="ARBA" id="ARBA00023212"/>
    </source>
</evidence>
<feature type="compositionally biased region" description="Pro residues" evidence="8">
    <location>
        <begin position="1300"/>
        <end position="1327"/>
    </location>
</feature>
<dbReference type="SMART" id="SM00326">
    <property type="entry name" value="SH3"/>
    <property type="match status" value="1"/>
</dbReference>
<feature type="compositionally biased region" description="Polar residues" evidence="8">
    <location>
        <begin position="991"/>
        <end position="1023"/>
    </location>
</feature>
<dbReference type="PANTHER" id="PTHR23065">
    <property type="entry name" value="PROLINE-SERINE-THREONINE PHOSPHATASE INTERACTING PROTEIN 1"/>
    <property type="match status" value="1"/>
</dbReference>
<dbReference type="OMA" id="ETTVRWN"/>
<dbReference type="SMART" id="SM00055">
    <property type="entry name" value="FCH"/>
    <property type="match status" value="1"/>
</dbReference>
<dbReference type="CDD" id="cd00174">
    <property type="entry name" value="SH3"/>
    <property type="match status" value="1"/>
</dbReference>
<evidence type="ECO:0000256" key="7">
    <source>
        <dbReference type="PROSITE-ProRule" id="PRU01077"/>
    </source>
</evidence>
<feature type="compositionally biased region" description="Basic and acidic residues" evidence="8">
    <location>
        <begin position="364"/>
        <end position="385"/>
    </location>
</feature>
<feature type="compositionally biased region" description="Pro residues" evidence="8">
    <location>
        <begin position="682"/>
        <end position="703"/>
    </location>
</feature>
<keyword evidence="3" id="KW-0963">Cytoplasm</keyword>
<feature type="compositionally biased region" description="Low complexity" evidence="8">
    <location>
        <begin position="1098"/>
        <end position="1241"/>
    </location>
</feature>
<feature type="compositionally biased region" description="Polar residues" evidence="8">
    <location>
        <begin position="529"/>
        <end position="546"/>
    </location>
</feature>
<feature type="region of interest" description="Disordered" evidence="8">
    <location>
        <begin position="320"/>
        <end position="441"/>
    </location>
</feature>
<feature type="compositionally biased region" description="Basic and acidic residues" evidence="8">
    <location>
        <begin position="914"/>
        <end position="931"/>
    </location>
</feature>
<feature type="compositionally biased region" description="Polar residues" evidence="8">
    <location>
        <begin position="1402"/>
        <end position="1412"/>
    </location>
</feature>
<feature type="compositionally biased region" description="Pro residues" evidence="8">
    <location>
        <begin position="590"/>
        <end position="599"/>
    </location>
</feature>
<feature type="compositionally biased region" description="Low complexity" evidence="8">
    <location>
        <begin position="614"/>
        <end position="625"/>
    </location>
</feature>
<protein>
    <submittedName>
        <fullName evidence="9">SH3 domain containing protein</fullName>
    </submittedName>
</protein>
<feature type="compositionally biased region" description="Polar residues" evidence="8">
    <location>
        <begin position="347"/>
        <end position="358"/>
    </location>
</feature>
<keyword evidence="10" id="KW-1185">Reference proteome</keyword>
<feature type="compositionally biased region" description="Low complexity" evidence="8">
    <location>
        <begin position="578"/>
        <end position="588"/>
    </location>
</feature>
<feature type="compositionally biased region" description="Polar residues" evidence="8">
    <location>
        <begin position="400"/>
        <end position="409"/>
    </location>
</feature>
<comment type="subcellular location">
    <subcellularLocation>
        <location evidence="1">Cytoplasm</location>
        <location evidence="1">Cytoskeleton</location>
    </subcellularLocation>
</comment>
<evidence type="ECO:0000256" key="3">
    <source>
        <dbReference type="ARBA" id="ARBA00022490"/>
    </source>
</evidence>
<dbReference type="FunFam" id="1.20.1270.60:FF:000045">
    <property type="entry name" value="Cell division control protein"/>
    <property type="match status" value="1"/>
</dbReference>
<evidence type="ECO:0000313" key="9">
    <source>
        <dbReference type="EMBL" id="KAI1519460.1"/>
    </source>
</evidence>
<dbReference type="Pfam" id="PF00611">
    <property type="entry name" value="FCH"/>
    <property type="match status" value="1"/>
</dbReference>
<evidence type="ECO:0000313" key="10">
    <source>
        <dbReference type="Proteomes" id="UP000249757"/>
    </source>
</evidence>
<dbReference type="InterPro" id="IPR031160">
    <property type="entry name" value="F_BAR_dom"/>
</dbReference>
<feature type="compositionally biased region" description="Polar residues" evidence="8">
    <location>
        <begin position="666"/>
        <end position="678"/>
    </location>
</feature>
<feature type="compositionally biased region" description="Basic and acidic residues" evidence="8">
    <location>
        <begin position="508"/>
        <end position="528"/>
    </location>
</feature>
<reference evidence="10" key="1">
    <citation type="journal article" date="2022" name="Microb. Genom.">
        <title>A global pangenome for the wheat fungal pathogen Pyrenophora tritici-repentis and prediction of effector protein structural homology.</title>
        <authorList>
            <person name="Moolhuijzen P.M."/>
            <person name="See P.T."/>
            <person name="Shi G."/>
            <person name="Powell H.R."/>
            <person name="Cockram J."/>
            <person name="Jorgensen L.N."/>
            <person name="Benslimane H."/>
            <person name="Strelkov S.E."/>
            <person name="Turner J."/>
            <person name="Liu Z."/>
            <person name="Moffat C.S."/>
        </authorList>
    </citation>
    <scope>NUCLEOTIDE SEQUENCE [LARGE SCALE GENOMIC DNA]</scope>
</reference>
<name>A0A2W1FBU3_9PLEO</name>
<comment type="caution">
    <text evidence="9">The sequence shown here is derived from an EMBL/GenBank/DDBJ whole genome shotgun (WGS) entry which is preliminary data.</text>
</comment>
<dbReference type="SUPFAM" id="SSF50044">
    <property type="entry name" value="SH3-domain"/>
    <property type="match status" value="1"/>
</dbReference>
<keyword evidence="4" id="KW-0597">Phosphoprotein</keyword>
<feature type="region of interest" description="Disordered" evidence="8">
    <location>
        <begin position="456"/>
        <end position="1440"/>
    </location>
</feature>
<gene>
    <name evidence="9" type="ORF">Ptr86124_002588</name>
</gene>
<evidence type="ECO:0000256" key="2">
    <source>
        <dbReference type="ARBA" id="ARBA00022443"/>
    </source>
</evidence>
<keyword evidence="2 6" id="KW-0728">SH3 domain</keyword>
<feature type="compositionally biased region" description="Polar residues" evidence="8">
    <location>
        <begin position="1263"/>
        <end position="1294"/>
    </location>
</feature>
<evidence type="ECO:0000256" key="6">
    <source>
        <dbReference type="PROSITE-ProRule" id="PRU00192"/>
    </source>
</evidence>
<evidence type="ECO:0000256" key="1">
    <source>
        <dbReference type="ARBA" id="ARBA00004245"/>
    </source>
</evidence>
<dbReference type="Gene3D" id="2.30.30.40">
    <property type="entry name" value="SH3 Domains"/>
    <property type="match status" value="1"/>
</dbReference>
<dbReference type="SUPFAM" id="SSF103657">
    <property type="entry name" value="BAR/IMD domain-like"/>
    <property type="match status" value="1"/>
</dbReference>
<dbReference type="GO" id="GO:0106006">
    <property type="term" value="F:cytoskeletal protein-membrane anchor activity"/>
    <property type="evidence" value="ECO:0007669"/>
    <property type="project" value="UniProtKB-ARBA"/>
</dbReference>
<dbReference type="PRINTS" id="PR00499">
    <property type="entry name" value="P67PHOX"/>
</dbReference>
<dbReference type="InterPro" id="IPR027267">
    <property type="entry name" value="AH/BAR_dom_sf"/>
</dbReference>
<dbReference type="GO" id="GO:0120104">
    <property type="term" value="C:mitotic actomyosin contractile ring, proximal layer"/>
    <property type="evidence" value="ECO:0007669"/>
    <property type="project" value="UniProtKB-ARBA"/>
</dbReference>
<feature type="compositionally biased region" description="Polar residues" evidence="8">
    <location>
        <begin position="1047"/>
        <end position="1097"/>
    </location>
</feature>
<dbReference type="Proteomes" id="UP000249757">
    <property type="component" value="Unassembled WGS sequence"/>
</dbReference>
<feature type="compositionally biased region" description="Low complexity" evidence="8">
    <location>
        <begin position="1027"/>
        <end position="1040"/>
    </location>
</feature>
<dbReference type="PRINTS" id="PR00452">
    <property type="entry name" value="SH3DOMAIN"/>
</dbReference>
<feature type="compositionally biased region" description="Polar residues" evidence="8">
    <location>
        <begin position="734"/>
        <end position="829"/>
    </location>
</feature>
<feature type="compositionally biased region" description="Polar residues" evidence="8">
    <location>
        <begin position="1345"/>
        <end position="1364"/>
    </location>
</feature>
<dbReference type="InterPro" id="IPR001060">
    <property type="entry name" value="FCH_dom"/>
</dbReference>
<feature type="compositionally biased region" description="Low complexity" evidence="8">
    <location>
        <begin position="1328"/>
        <end position="1342"/>
    </location>
</feature>
<sequence length="1508" mass="166539">MGGAAAMEPPSVSMSFANNFWGKDDAGVGPMLDRMHAAKVTNDELKNFYAARAAIEEEYSRKLLNLSRKQLGSCETGTLRLSCDVIRAEVESMGKSHQSIAHQMKTELEEPLAAFAGGMKERRKIVQNGIEKLLKLKMQQTATVNKARDRYEQDCLKIKGFLAQAHMVMGHEERKNKAKLEKTQINLTTTSAEYEAAVKVLEETTGRWNRDWKAACDKFQDLEEERIDYTKSSLWNFANIASTVCVSDDASCEKMRLSLEDCDVEKDIFGFIKESGTGQEIPDPPKFINFCRGDAETSSQVSEDENYSVAQFARTLNPAYRASSPAPSTFSSHHDPKNPLARELGIPQNTAPITQNEVNARPRPSADRSRKSVDSFRQSVDKPRQSIDSFRQSVDKPRQSTDSFRQSVDMSRHSIDMSRQPVELPPPQAEPPRQYEQHRQYAEEPQQYMEEARYYPEEPQQYMEEPRQYVEPPQQYVEPPQQYMEPPQQYMEEPRQYVEPPQQQAEPLRQHVEQPRKSVEQMRQHIEQPRQQVQPLRQHVEPQQQRIEPLRQHTEPPRQHVEPLRQQPEPRRQRIEPSRQQSEPQRQPVEPEPVQPVQPPQATRAIQPDPRLVQAQQEARQQYQQSEVPHNDYPADGMTQFCRIGPPSDRSSIPSPVRPASRDSQSEYSNPTSFSSIEAPSPATPSKPVPQEMPPSPAEPTPPEEGSVAKKRGFFNSPFARRKSKHEIEPPPLASSNRNTWTPPSRRNTQENVSPVRNTPSPTKSVATPTKLNATPAKLNTSPTKLNATPAKLNTSPTKFSATPAKLNTSPTKFNATPAKLNTSPTKTYPSPARHFIGRTRAIESAPHSPSPEPDAADPRANFQLNVGNNVFDVASPDKKQSEEQAEQQEELDPIAQALEELRGVTKQASVRQTVDDRKQASVRQTADRYHGLATPAPPATPAVGSKLAGSAPTPLSNVALNAAKRGTPPPSYETPPMSRLGAPKPAHTSRAMQKTTQMYVNQKANMFNTTEPARASSRSPTKQEAPRTASPAPARAASPSPRPSPLTTQQASPQNSYRMAQPASPSTYQPVQRQAPSPSTYRPAQQQAQSPSTFQTAQRQQPPAAQPVQRQQPPAAQPVQRQQPPAAQPVQRPQSRAAQPVQRQQPPAAQPVQRQQPPAAQPVQRPQSRAAQSSPRPQSVVQPAPKPVAQPVTQPAAQPAPRAQPQVSRPASRQQQQAPQPSRPASRQQQQPPQASPAASFSRTASPNPYAPSNVGGRPRAQTATSTAQAYGTPVGRNSYSSTRGPSPSVNTTPRTASPLPPQQPPQQQQPPQPSQPQQPQQPPQPAFAQSQSRPQSRAAPLSRTASPNPQFRQSNDRPPSSRGSDRTVAPSIAGSVRGDGSVYGGSQFGGSVRGRPPSARPQSSYMSSAGSEFGFDAGSGSSVRAESRTRSKSLAEPKNYNSQGRLILNYSRAMYSYAAQIPEELGFQKGDILAVLRLQDDGWWEAEAVGKQGRPGLVPSNYLQPC</sequence>
<dbReference type="PANTHER" id="PTHR23065:SF7">
    <property type="entry name" value="NOSTRIN, ISOFORM H"/>
    <property type="match status" value="1"/>
</dbReference>
<dbReference type="EMBL" id="NRDI02000002">
    <property type="protein sequence ID" value="KAI1519460.1"/>
    <property type="molecule type" value="Genomic_DNA"/>
</dbReference>
<feature type="compositionally biased region" description="Low complexity" evidence="8">
    <location>
        <begin position="457"/>
        <end position="491"/>
    </location>
</feature>
<evidence type="ECO:0000256" key="8">
    <source>
        <dbReference type="SAM" id="MobiDB-lite"/>
    </source>
</evidence>
<keyword evidence="7" id="KW-0175">Coiled coil</keyword>
<feature type="compositionally biased region" description="Gly residues" evidence="8">
    <location>
        <begin position="1383"/>
        <end position="1394"/>
    </location>
</feature>
<organism evidence="9 10">
    <name type="scientific">Pyrenophora tritici-repentis</name>
    <dbReference type="NCBI Taxonomy" id="45151"/>
    <lineage>
        <taxon>Eukaryota</taxon>
        <taxon>Fungi</taxon>
        <taxon>Dikarya</taxon>
        <taxon>Ascomycota</taxon>
        <taxon>Pezizomycotina</taxon>
        <taxon>Dothideomycetes</taxon>
        <taxon>Pleosporomycetidae</taxon>
        <taxon>Pleosporales</taxon>
        <taxon>Pleosporineae</taxon>
        <taxon>Pleosporaceae</taxon>
        <taxon>Pyrenophora</taxon>
    </lineage>
</organism>
<proteinExistence type="predicted"/>
<dbReference type="CDD" id="cd07651">
    <property type="entry name" value="F-BAR_PombeCdc15_like"/>
    <property type="match status" value="1"/>
</dbReference>
<dbReference type="PROSITE" id="PS51741">
    <property type="entry name" value="F_BAR"/>
    <property type="match status" value="1"/>
</dbReference>
<dbReference type="FunFam" id="2.30.30.40:FF:000164">
    <property type="entry name" value="Cell division control protein"/>
    <property type="match status" value="1"/>
</dbReference>
<dbReference type="Pfam" id="PF00018">
    <property type="entry name" value="SH3_1"/>
    <property type="match status" value="1"/>
</dbReference>
<dbReference type="InterPro" id="IPR001452">
    <property type="entry name" value="SH3_domain"/>
</dbReference>